<organism evidence="1 2">
    <name type="scientific">Pocillopora meandrina</name>
    <dbReference type="NCBI Taxonomy" id="46732"/>
    <lineage>
        <taxon>Eukaryota</taxon>
        <taxon>Metazoa</taxon>
        <taxon>Cnidaria</taxon>
        <taxon>Anthozoa</taxon>
        <taxon>Hexacorallia</taxon>
        <taxon>Scleractinia</taxon>
        <taxon>Astrocoeniina</taxon>
        <taxon>Pocilloporidae</taxon>
        <taxon>Pocillopora</taxon>
    </lineage>
</organism>
<evidence type="ECO:0000313" key="1">
    <source>
        <dbReference type="EMBL" id="CAH3156015.1"/>
    </source>
</evidence>
<evidence type="ECO:0000313" key="2">
    <source>
        <dbReference type="Proteomes" id="UP001159428"/>
    </source>
</evidence>
<keyword evidence="2" id="KW-1185">Reference proteome</keyword>
<name>A0AAU9XTH8_9CNID</name>
<protein>
    <submittedName>
        <fullName evidence="1">Uncharacterized protein</fullName>
    </submittedName>
</protein>
<dbReference type="Proteomes" id="UP001159428">
    <property type="component" value="Unassembled WGS sequence"/>
</dbReference>
<dbReference type="AlphaFoldDB" id="A0AAU9XTH8"/>
<proteinExistence type="predicted"/>
<dbReference type="EMBL" id="CALNXJ010000059">
    <property type="protein sequence ID" value="CAH3156015.1"/>
    <property type="molecule type" value="Genomic_DNA"/>
</dbReference>
<comment type="caution">
    <text evidence="1">The sequence shown here is derived from an EMBL/GenBank/DDBJ whole genome shotgun (WGS) entry which is preliminary data.</text>
</comment>
<gene>
    <name evidence="1" type="ORF">PMEA_00028312</name>
</gene>
<accession>A0AAU9XTH8</accession>
<sequence length="107" mass="12432">MADADVLDFKRLLSYHHWCFAWYSFLNLLDIKKVSVQQKWINTRCCATGCTPHIRCRYYPCLPVVRSRGDYCLDDTTPNICAKRSTRHPSLLPGVFLVHCKHGTIML</sequence>
<reference evidence="1 2" key="1">
    <citation type="submission" date="2022-05" db="EMBL/GenBank/DDBJ databases">
        <authorList>
            <consortium name="Genoscope - CEA"/>
            <person name="William W."/>
        </authorList>
    </citation>
    <scope>NUCLEOTIDE SEQUENCE [LARGE SCALE GENOMIC DNA]</scope>
</reference>